<dbReference type="STRING" id="517719.SAMN05421762_2451"/>
<organism evidence="8 9">
    <name type="scientific">Pseudooceanicola nitratireducens</name>
    <dbReference type="NCBI Taxonomy" id="517719"/>
    <lineage>
        <taxon>Bacteria</taxon>
        <taxon>Pseudomonadati</taxon>
        <taxon>Pseudomonadota</taxon>
        <taxon>Alphaproteobacteria</taxon>
        <taxon>Rhodobacterales</taxon>
        <taxon>Paracoccaceae</taxon>
        <taxon>Pseudooceanicola</taxon>
    </lineage>
</organism>
<dbReference type="RefSeq" id="WP_093447665.1">
    <property type="nucleotide sequence ID" value="NZ_FNZG01000001.1"/>
</dbReference>
<evidence type="ECO:0000256" key="5">
    <source>
        <dbReference type="ARBA" id="ARBA00023244"/>
    </source>
</evidence>
<dbReference type="Pfam" id="PF13241">
    <property type="entry name" value="NAD_binding_7"/>
    <property type="match status" value="1"/>
</dbReference>
<reference evidence="8 9" key="1">
    <citation type="submission" date="2016-10" db="EMBL/GenBank/DDBJ databases">
        <authorList>
            <person name="de Groot N.N."/>
        </authorList>
    </citation>
    <scope>NUCLEOTIDE SEQUENCE [LARGE SCALE GENOMIC DNA]</scope>
    <source>
        <strain evidence="8 9">DSM 29619</strain>
    </source>
</reference>
<dbReference type="GO" id="GO:0019354">
    <property type="term" value="P:siroheme biosynthetic process"/>
    <property type="evidence" value="ECO:0007669"/>
    <property type="project" value="UniProtKB-UniPathway"/>
</dbReference>
<evidence type="ECO:0000256" key="6">
    <source>
        <dbReference type="ARBA" id="ARBA00047561"/>
    </source>
</evidence>
<evidence type="ECO:0000256" key="4">
    <source>
        <dbReference type="ARBA" id="ARBA00023027"/>
    </source>
</evidence>
<dbReference type="Gene3D" id="3.30.160.110">
    <property type="entry name" value="Siroheme synthase, domain 2"/>
    <property type="match status" value="1"/>
</dbReference>
<dbReference type="InterPro" id="IPR036291">
    <property type="entry name" value="NAD(P)-bd_dom_sf"/>
</dbReference>
<dbReference type="GO" id="GO:0032259">
    <property type="term" value="P:methylation"/>
    <property type="evidence" value="ECO:0007669"/>
    <property type="project" value="UniProtKB-KW"/>
</dbReference>
<dbReference type="OrthoDB" id="9815856at2"/>
<evidence type="ECO:0000313" key="8">
    <source>
        <dbReference type="EMBL" id="SFC85545.1"/>
    </source>
</evidence>
<protein>
    <recommendedName>
        <fullName evidence="2">precorrin-2 dehydrogenase</fullName>
        <ecNumber evidence="2">1.3.1.76</ecNumber>
    </recommendedName>
</protein>
<keyword evidence="9" id="KW-1185">Reference proteome</keyword>
<evidence type="ECO:0000256" key="2">
    <source>
        <dbReference type="ARBA" id="ARBA00012400"/>
    </source>
</evidence>
<dbReference type="GO" id="GO:0043115">
    <property type="term" value="F:precorrin-2 dehydrogenase activity"/>
    <property type="evidence" value="ECO:0007669"/>
    <property type="project" value="UniProtKB-EC"/>
</dbReference>
<accession>A0A1I1MKA3</accession>
<keyword evidence="5" id="KW-0627">Porphyrin biosynthesis</keyword>
<dbReference type="EC" id="1.3.1.76" evidence="2"/>
<dbReference type="GO" id="GO:0008168">
    <property type="term" value="F:methyltransferase activity"/>
    <property type="evidence" value="ECO:0007669"/>
    <property type="project" value="UniProtKB-KW"/>
</dbReference>
<dbReference type="InterPro" id="IPR028161">
    <property type="entry name" value="Met8-like"/>
</dbReference>
<dbReference type="SUPFAM" id="SSF51735">
    <property type="entry name" value="NAD(P)-binding Rossmann-fold domains"/>
    <property type="match status" value="1"/>
</dbReference>
<dbReference type="InterPro" id="IPR019478">
    <property type="entry name" value="Sirohaem_synthase_dimer_dom"/>
</dbReference>
<gene>
    <name evidence="8" type="ORF">SAMN05421762_2451</name>
</gene>
<comment type="pathway">
    <text evidence="1">Porphyrin-containing compound metabolism; siroheme biosynthesis; sirohydrochlorin from precorrin-2: step 1/1.</text>
</comment>
<name>A0A1I1MKA3_9RHOB</name>
<dbReference type="InterPro" id="IPR006367">
    <property type="entry name" value="Sirohaem_synthase_N"/>
</dbReference>
<dbReference type="EMBL" id="FOLX01000001">
    <property type="protein sequence ID" value="SFC85545.1"/>
    <property type="molecule type" value="Genomic_DNA"/>
</dbReference>
<dbReference type="GO" id="GO:0004325">
    <property type="term" value="F:ferrochelatase activity"/>
    <property type="evidence" value="ECO:0007669"/>
    <property type="project" value="InterPro"/>
</dbReference>
<dbReference type="Pfam" id="PF10414">
    <property type="entry name" value="CysG_dimeriser"/>
    <property type="match status" value="1"/>
</dbReference>
<evidence type="ECO:0000256" key="1">
    <source>
        <dbReference type="ARBA" id="ARBA00005010"/>
    </source>
</evidence>
<feature type="domain" description="Sirohaem synthase dimerisation" evidence="7">
    <location>
        <begin position="152"/>
        <end position="195"/>
    </location>
</feature>
<evidence type="ECO:0000313" key="9">
    <source>
        <dbReference type="Proteomes" id="UP000231644"/>
    </source>
</evidence>
<comment type="catalytic activity">
    <reaction evidence="6">
        <text>precorrin-2 + NAD(+) = sirohydrochlorin + NADH + 2 H(+)</text>
        <dbReference type="Rhea" id="RHEA:15613"/>
        <dbReference type="ChEBI" id="CHEBI:15378"/>
        <dbReference type="ChEBI" id="CHEBI:57540"/>
        <dbReference type="ChEBI" id="CHEBI:57945"/>
        <dbReference type="ChEBI" id="CHEBI:58351"/>
        <dbReference type="ChEBI" id="CHEBI:58827"/>
        <dbReference type="EC" id="1.3.1.76"/>
    </reaction>
</comment>
<dbReference type="SUPFAM" id="SSF75615">
    <property type="entry name" value="Siroheme synthase middle domains-like"/>
    <property type="match status" value="1"/>
</dbReference>
<keyword evidence="4" id="KW-0520">NAD</keyword>
<dbReference type="UniPathway" id="UPA00262">
    <property type="reaction ID" value="UER00222"/>
</dbReference>
<dbReference type="AlphaFoldDB" id="A0A1I1MKA3"/>
<dbReference type="PANTHER" id="PTHR35330">
    <property type="entry name" value="SIROHEME BIOSYNTHESIS PROTEIN MET8"/>
    <property type="match status" value="1"/>
</dbReference>
<keyword evidence="8" id="KW-0808">Transferase</keyword>
<evidence type="ECO:0000259" key="7">
    <source>
        <dbReference type="Pfam" id="PF10414"/>
    </source>
</evidence>
<evidence type="ECO:0000256" key="3">
    <source>
        <dbReference type="ARBA" id="ARBA00023002"/>
    </source>
</evidence>
<dbReference type="SUPFAM" id="SSF53790">
    <property type="entry name" value="Tetrapyrrole methylase"/>
    <property type="match status" value="1"/>
</dbReference>
<sequence length="331" mass="35740">MQHFPIFVAMQDARVLLSGGGDAALAKLRLLLKTPARIEVFSRTPAEEIRTWHRQGRLHLIARDLQPGDLNGATLVYAADEDDALDARTEAFARAAGVLVNVVDNLAASAFITPAMIDRAPVTIAIGTEGTAPVLARKIKAELEESLPVVTGVLARAAAAFRTRAEVLAHGEPRRAFWSDWFDRTGPAAHATGNDLEKALTELLTQHLNNTATTDRVTLAWSGSDDPDLLVMKTRRALDQADVVVHDADIAPQILELARREADFLPLHGPETVPPLPQLLARRAEGGRHVLYLSTCPIPVALIASLQAIGLQVTEIPGIPAEIELKKRGQA</sequence>
<dbReference type="InterPro" id="IPR014777">
    <property type="entry name" value="4pyrrole_Mease_sub1"/>
</dbReference>
<keyword evidence="8" id="KW-0489">Methyltransferase</keyword>
<dbReference type="InterPro" id="IPR035996">
    <property type="entry name" value="4pyrrol_Methylase_sf"/>
</dbReference>
<proteinExistence type="predicted"/>
<dbReference type="Proteomes" id="UP000231644">
    <property type="component" value="Unassembled WGS sequence"/>
</dbReference>
<dbReference type="NCBIfam" id="TIGR01470">
    <property type="entry name" value="cysG_Nterm"/>
    <property type="match status" value="1"/>
</dbReference>
<dbReference type="Gene3D" id="3.40.50.720">
    <property type="entry name" value="NAD(P)-binding Rossmann-like Domain"/>
    <property type="match status" value="1"/>
</dbReference>
<dbReference type="Gene3D" id="3.40.1010.10">
    <property type="entry name" value="Cobalt-precorrin-4 Transmethylase, Domain 1"/>
    <property type="match status" value="1"/>
</dbReference>
<dbReference type="PANTHER" id="PTHR35330:SF1">
    <property type="entry name" value="SIROHEME BIOSYNTHESIS PROTEIN MET8"/>
    <property type="match status" value="1"/>
</dbReference>
<keyword evidence="3" id="KW-0560">Oxidoreductase</keyword>